<feature type="transmembrane region" description="Helical" evidence="5">
    <location>
        <begin position="224"/>
        <end position="246"/>
    </location>
</feature>
<keyword evidence="4 5" id="KW-0472">Membrane</keyword>
<keyword evidence="2 5" id="KW-0812">Transmembrane</keyword>
<proteinExistence type="predicted"/>
<dbReference type="PANTHER" id="PTHR11040">
    <property type="entry name" value="ZINC/IRON TRANSPORTER"/>
    <property type="match status" value="1"/>
</dbReference>
<dbReference type="AlphaFoldDB" id="A0A1R2B8R2"/>
<evidence type="ECO:0000256" key="4">
    <source>
        <dbReference type="ARBA" id="ARBA00023136"/>
    </source>
</evidence>
<name>A0A1R2B8R2_9CILI</name>
<evidence type="ECO:0000256" key="5">
    <source>
        <dbReference type="SAM" id="Phobius"/>
    </source>
</evidence>
<dbReference type="Proteomes" id="UP000187209">
    <property type="component" value="Unassembled WGS sequence"/>
</dbReference>
<evidence type="ECO:0000256" key="1">
    <source>
        <dbReference type="ARBA" id="ARBA00004141"/>
    </source>
</evidence>
<feature type="transmembrane region" description="Helical" evidence="5">
    <location>
        <begin position="166"/>
        <end position="186"/>
    </location>
</feature>
<dbReference type="Pfam" id="PF02535">
    <property type="entry name" value="Zip"/>
    <property type="match status" value="1"/>
</dbReference>
<evidence type="ECO:0000313" key="6">
    <source>
        <dbReference type="EMBL" id="OMJ73137.1"/>
    </source>
</evidence>
<feature type="transmembrane region" description="Helical" evidence="5">
    <location>
        <begin position="258"/>
        <end position="277"/>
    </location>
</feature>
<keyword evidence="7" id="KW-1185">Reference proteome</keyword>
<evidence type="ECO:0000256" key="3">
    <source>
        <dbReference type="ARBA" id="ARBA00022989"/>
    </source>
</evidence>
<protein>
    <recommendedName>
        <fullName evidence="8">Zinc/iron permease</fullName>
    </recommendedName>
</protein>
<feature type="transmembrane region" description="Helical" evidence="5">
    <location>
        <begin position="38"/>
        <end position="56"/>
    </location>
</feature>
<organism evidence="6 7">
    <name type="scientific">Stentor coeruleus</name>
    <dbReference type="NCBI Taxonomy" id="5963"/>
    <lineage>
        <taxon>Eukaryota</taxon>
        <taxon>Sar</taxon>
        <taxon>Alveolata</taxon>
        <taxon>Ciliophora</taxon>
        <taxon>Postciliodesmatophora</taxon>
        <taxon>Heterotrichea</taxon>
        <taxon>Heterotrichida</taxon>
        <taxon>Stentoridae</taxon>
        <taxon>Stentor</taxon>
    </lineage>
</organism>
<gene>
    <name evidence="6" type="ORF">SteCoe_28233</name>
</gene>
<sequence>MGEVLTIKIVFIFSILISSGITGFLPMIFPAFHSNKNFLSYGNCFAAGIFIIVGLAGLLPDAQESFDESMSKSMPISFVLAAVGYMVIFFVENILFDHHHDSHNHLPSFDFNGDPLVNSENDFPRRKASEITPRTFVPAFILTAALVVHSTFEGIAVGLLSSKSSVVTLSVAILIHNMPAAIALGIKMQGLKKWAYCTLMGVFVCTSPVSIMIGIFLSDLGLPALQGTFLSISAGTFLYIGCSEILPEEMEKHNNKLIKFGALALGCLPLGIFLLFVTE</sequence>
<reference evidence="6 7" key="1">
    <citation type="submission" date="2016-11" db="EMBL/GenBank/DDBJ databases">
        <title>The macronuclear genome of Stentor coeruleus: a giant cell with tiny introns.</title>
        <authorList>
            <person name="Slabodnick M."/>
            <person name="Ruby J.G."/>
            <person name="Reiff S.B."/>
            <person name="Swart E.C."/>
            <person name="Gosai S."/>
            <person name="Prabakaran S."/>
            <person name="Witkowska E."/>
            <person name="Larue G.E."/>
            <person name="Fisher S."/>
            <person name="Freeman R.M."/>
            <person name="Gunawardena J."/>
            <person name="Chu W."/>
            <person name="Stover N.A."/>
            <person name="Gregory B.D."/>
            <person name="Nowacki M."/>
            <person name="Derisi J."/>
            <person name="Roy S.W."/>
            <person name="Marshall W.F."/>
            <person name="Sood P."/>
        </authorList>
    </citation>
    <scope>NUCLEOTIDE SEQUENCE [LARGE SCALE GENOMIC DNA]</scope>
    <source>
        <strain evidence="6">WM001</strain>
    </source>
</reference>
<accession>A0A1R2B8R2</accession>
<dbReference type="OrthoDB" id="10263369at2759"/>
<keyword evidence="3 5" id="KW-1133">Transmembrane helix</keyword>
<feature type="transmembrane region" description="Helical" evidence="5">
    <location>
        <begin position="198"/>
        <end position="218"/>
    </location>
</feature>
<dbReference type="EMBL" id="MPUH01000843">
    <property type="protein sequence ID" value="OMJ73137.1"/>
    <property type="molecule type" value="Genomic_DNA"/>
</dbReference>
<evidence type="ECO:0000256" key="2">
    <source>
        <dbReference type="ARBA" id="ARBA00022692"/>
    </source>
</evidence>
<feature type="transmembrane region" description="Helical" evidence="5">
    <location>
        <begin position="6"/>
        <end position="26"/>
    </location>
</feature>
<comment type="caution">
    <text evidence="6">The sequence shown here is derived from an EMBL/GenBank/DDBJ whole genome shotgun (WGS) entry which is preliminary data.</text>
</comment>
<evidence type="ECO:0008006" key="8">
    <source>
        <dbReference type="Google" id="ProtNLM"/>
    </source>
</evidence>
<comment type="subcellular location">
    <subcellularLocation>
        <location evidence="1">Membrane</location>
        <topology evidence="1">Multi-pass membrane protein</topology>
    </subcellularLocation>
</comment>
<dbReference type="GO" id="GO:0016020">
    <property type="term" value="C:membrane"/>
    <property type="evidence" value="ECO:0007669"/>
    <property type="project" value="UniProtKB-SubCell"/>
</dbReference>
<dbReference type="GO" id="GO:0005385">
    <property type="term" value="F:zinc ion transmembrane transporter activity"/>
    <property type="evidence" value="ECO:0007669"/>
    <property type="project" value="TreeGrafter"/>
</dbReference>
<feature type="transmembrane region" description="Helical" evidence="5">
    <location>
        <begin position="135"/>
        <end position="160"/>
    </location>
</feature>
<dbReference type="PANTHER" id="PTHR11040:SF44">
    <property type="entry name" value="PROTEIN ZNTC-RELATED"/>
    <property type="match status" value="1"/>
</dbReference>
<dbReference type="InterPro" id="IPR003689">
    <property type="entry name" value="ZIP"/>
</dbReference>
<feature type="transmembrane region" description="Helical" evidence="5">
    <location>
        <begin position="76"/>
        <end position="96"/>
    </location>
</feature>
<evidence type="ECO:0000313" key="7">
    <source>
        <dbReference type="Proteomes" id="UP000187209"/>
    </source>
</evidence>